<gene>
    <name evidence="2" type="ORF">DM558_00450</name>
</gene>
<name>A0A3S9XAA0_9GAMM</name>
<feature type="compositionally biased region" description="Polar residues" evidence="1">
    <location>
        <begin position="165"/>
        <end position="178"/>
    </location>
</feature>
<reference evidence="3" key="1">
    <citation type="submission" date="2018-06" db="EMBL/GenBank/DDBJ databases">
        <title>Complete genome of Pseudomonas insecticola strain QZS01.</title>
        <authorList>
            <person name="Wang J."/>
            <person name="Su Q."/>
        </authorList>
    </citation>
    <scope>NUCLEOTIDE SEQUENCE [LARGE SCALE GENOMIC DNA]</scope>
    <source>
        <strain evidence="3">QZS01</strain>
    </source>
</reference>
<dbReference type="EMBL" id="CP029822">
    <property type="protein sequence ID" value="AZS49339.1"/>
    <property type="molecule type" value="Genomic_DNA"/>
</dbReference>
<feature type="region of interest" description="Disordered" evidence="1">
    <location>
        <begin position="147"/>
        <end position="184"/>
    </location>
</feature>
<dbReference type="Proteomes" id="UP000273143">
    <property type="component" value="Chromosome"/>
</dbReference>
<keyword evidence="3" id="KW-1185">Reference proteome</keyword>
<evidence type="ECO:0000256" key="1">
    <source>
        <dbReference type="SAM" id="MobiDB-lite"/>
    </source>
</evidence>
<evidence type="ECO:0000313" key="2">
    <source>
        <dbReference type="EMBL" id="AZS49339.1"/>
    </source>
</evidence>
<dbReference type="KEGG" id="emo:DM558_00450"/>
<dbReference type="RefSeq" id="WP_127161556.1">
    <property type="nucleotide sequence ID" value="NZ_CP029822.1"/>
</dbReference>
<protein>
    <submittedName>
        <fullName evidence="2">Uncharacterized protein</fullName>
    </submittedName>
</protein>
<sequence length="184" mass="18893">MGVETALIVGGAAMSAAGSVSSGKNAKAWGKYQQKQAQADAAAQIGAGKVEANNIRDQGAIQHSQAVAATAANGVVVGQDTAADIEKRIDSRTEYDAQITQYNAQDAANRILAEGEAANLRGQQEYQASKVQAVGSLLGGAASVAGKWSTSGKAKTPTVEDRSTKATPSSGYLINSNKKPFGFY</sequence>
<organism evidence="2 3">
    <name type="scientific">Entomomonas moraniae</name>
    <dbReference type="NCBI Taxonomy" id="2213226"/>
    <lineage>
        <taxon>Bacteria</taxon>
        <taxon>Pseudomonadati</taxon>
        <taxon>Pseudomonadota</taxon>
        <taxon>Gammaproteobacteria</taxon>
        <taxon>Pseudomonadales</taxon>
        <taxon>Pseudomonadaceae</taxon>
        <taxon>Entomomonas</taxon>
    </lineage>
</organism>
<proteinExistence type="predicted"/>
<evidence type="ECO:0000313" key="3">
    <source>
        <dbReference type="Proteomes" id="UP000273143"/>
    </source>
</evidence>
<dbReference type="AlphaFoldDB" id="A0A3S9XAA0"/>
<accession>A0A3S9XAA0</accession>